<dbReference type="eggNOG" id="COG4499">
    <property type="taxonomic scope" value="Bacteria"/>
</dbReference>
<dbReference type="Gene3D" id="1.10.510.10">
    <property type="entry name" value="Transferase(Phosphotransferase) domain 1"/>
    <property type="match status" value="1"/>
</dbReference>
<dbReference type="InterPro" id="IPR042565">
    <property type="entry name" value="T7SS_EssB_C"/>
</dbReference>
<comment type="similarity">
    <text evidence="1">Belongs to the EssB family.</text>
</comment>
<feature type="compositionally biased region" description="Basic and acidic residues" evidence="2">
    <location>
        <begin position="395"/>
        <end position="439"/>
    </location>
</feature>
<proteinExistence type="inferred from homology"/>
<dbReference type="RefSeq" id="WP_008296497.1">
    <property type="nucleotide sequence ID" value="NZ_AOFT01000001.1"/>
</dbReference>
<organism evidence="4 5">
    <name type="scientific">Bhargavaea cecembensis DSE10</name>
    <dbReference type="NCBI Taxonomy" id="1235279"/>
    <lineage>
        <taxon>Bacteria</taxon>
        <taxon>Bacillati</taxon>
        <taxon>Bacillota</taxon>
        <taxon>Bacilli</taxon>
        <taxon>Bacillales</taxon>
        <taxon>Caryophanaceae</taxon>
        <taxon>Bhargavaea</taxon>
    </lineage>
</organism>
<keyword evidence="3" id="KW-0472">Membrane</keyword>
<feature type="compositionally biased region" description="Low complexity" evidence="2">
    <location>
        <begin position="448"/>
        <end position="457"/>
    </location>
</feature>
<dbReference type="Proteomes" id="UP000011919">
    <property type="component" value="Unassembled WGS sequence"/>
</dbReference>
<dbReference type="Gene3D" id="1.25.40.680">
    <property type="entry name" value="Type VII secretion system EssB, C-terminal-like domain"/>
    <property type="match status" value="1"/>
</dbReference>
<reference evidence="4 5" key="1">
    <citation type="journal article" date="2013" name="Genome Announc.">
        <title>Draft Genome Sequence of Bhargavaea cecembensis Strain DSE10T, Isolated from a Deep-Sea Sediment Sample Collected at a Depth of 5,904 m from the Chagos-Laccadive Ridge System in the Indian Ocean.</title>
        <authorList>
            <person name="Shivaji S."/>
            <person name="Ara S."/>
            <person name="Begum Z."/>
            <person name="Ruth M."/>
            <person name="Singh A."/>
            <person name="Kumar Pinnaka A."/>
        </authorList>
    </citation>
    <scope>NUCLEOTIDE SEQUENCE [LARGE SCALE GENOMIC DNA]</scope>
    <source>
        <strain evidence="4 5">DSE10</strain>
    </source>
</reference>
<protein>
    <submittedName>
        <fullName evidence="4">Type VII secretion protein EssB</fullName>
    </submittedName>
</protein>
<dbReference type="AlphaFoldDB" id="M7NKP7"/>
<evidence type="ECO:0000256" key="1">
    <source>
        <dbReference type="ARBA" id="ARBA00010163"/>
    </source>
</evidence>
<feature type="region of interest" description="Disordered" evidence="2">
    <location>
        <begin position="384"/>
        <end position="457"/>
    </location>
</feature>
<keyword evidence="5" id="KW-1185">Reference proteome</keyword>
<name>M7NKP7_9BACL</name>
<evidence type="ECO:0000256" key="3">
    <source>
        <dbReference type="SAM" id="Phobius"/>
    </source>
</evidence>
<gene>
    <name evidence="4" type="ORF">C772_00090</name>
</gene>
<evidence type="ECO:0000313" key="4">
    <source>
        <dbReference type="EMBL" id="EMR07762.1"/>
    </source>
</evidence>
<dbReference type="NCBIfam" id="TIGR03926">
    <property type="entry name" value="T7_EssB"/>
    <property type="match status" value="1"/>
</dbReference>
<dbReference type="OrthoDB" id="4975281at2"/>
<evidence type="ECO:0000256" key="2">
    <source>
        <dbReference type="SAM" id="MobiDB-lite"/>
    </source>
</evidence>
<dbReference type="EMBL" id="AOFT01000001">
    <property type="protein sequence ID" value="EMR07762.1"/>
    <property type="molecule type" value="Genomic_DNA"/>
</dbReference>
<comment type="caution">
    <text evidence="4">The sequence shown here is derived from an EMBL/GenBank/DDBJ whole genome shotgun (WGS) entry which is preliminary data.</text>
</comment>
<sequence length="457" mass="51424">MANRTQTYMETLLDAVVRHEEHQSSFVFQTERIGLKNEAEIAFLGSADPVIRKTIEIDGDELTITAAFPERFRRFTSIHEEDEKTRWIFAGRLAEKARLNGDGRLQPVICPENIVFGSGMEPHFLHWGVEGSLPPAEKDPGRIWLETRAAAAAAVDSSRPFEDYLKHHETLDLNPRTQAIMRAETPDELLAHIDGVIRSIDMQEQMNVRLPRKKWKLAKIFSITAGILLIPSIALAGYTFAYEKPKTEAITEAHESYMTMKYSDTVTLLSKYDVDGLPYVTLYELADAYVINERLTEEQKDNIRSNITLNTDEDYLKYWIYIGRDEGEEAVDLARAMEDPVLLAYALAVRQEEIRSDDSLSGEEKQEMIGEIDRELEEIRKAMEELDKAEEEAEKADGASKDGPGKEAEADSEAKSDESSAETKEADAEKAGEAQKAQEEEAPDSGETPETTETPSP</sequence>
<evidence type="ECO:0000313" key="5">
    <source>
        <dbReference type="Proteomes" id="UP000011919"/>
    </source>
</evidence>
<dbReference type="STRING" id="1235279.C772_00090"/>
<accession>M7NKP7</accession>
<keyword evidence="3" id="KW-1133">Transmembrane helix</keyword>
<dbReference type="InterPro" id="IPR018778">
    <property type="entry name" value="T7SS_EssB"/>
</dbReference>
<feature type="transmembrane region" description="Helical" evidence="3">
    <location>
        <begin position="220"/>
        <end position="241"/>
    </location>
</feature>
<dbReference type="Pfam" id="PF10140">
    <property type="entry name" value="YukC"/>
    <property type="match status" value="1"/>
</dbReference>
<keyword evidence="3" id="KW-0812">Transmembrane</keyword>